<keyword evidence="2" id="KW-1185">Reference proteome</keyword>
<proteinExistence type="predicted"/>
<accession>A0AAV3RHQ9</accession>
<reference evidence="1 2" key="1">
    <citation type="submission" date="2024-01" db="EMBL/GenBank/DDBJ databases">
        <title>The complete chloroplast genome sequence of Lithospermum erythrorhizon: insights into the phylogenetic relationship among Boraginaceae species and the maternal lineages of purple gromwells.</title>
        <authorList>
            <person name="Okada T."/>
            <person name="Watanabe K."/>
        </authorList>
    </citation>
    <scope>NUCLEOTIDE SEQUENCE [LARGE SCALE GENOMIC DNA]</scope>
</reference>
<evidence type="ECO:0000313" key="1">
    <source>
        <dbReference type="EMBL" id="GAA0174572.1"/>
    </source>
</evidence>
<protein>
    <submittedName>
        <fullName evidence="1">Uncharacterized protein</fullName>
    </submittedName>
</protein>
<gene>
    <name evidence="1" type="ORF">LIER_27939</name>
</gene>
<sequence>MHGLYLQASIYPWDMALLDQELKRAQAERDAMDRAALTARWEREGLRRADPEDSPRRCCCCCHIRVCSVFSGPESSTPSPGWSIGSGTQ</sequence>
<dbReference type="AlphaFoldDB" id="A0AAV3RHQ9"/>
<name>A0AAV3RHQ9_LITER</name>
<organism evidence="1 2">
    <name type="scientific">Lithospermum erythrorhizon</name>
    <name type="common">Purple gromwell</name>
    <name type="synonym">Lithospermum officinale var. erythrorhizon</name>
    <dbReference type="NCBI Taxonomy" id="34254"/>
    <lineage>
        <taxon>Eukaryota</taxon>
        <taxon>Viridiplantae</taxon>
        <taxon>Streptophyta</taxon>
        <taxon>Embryophyta</taxon>
        <taxon>Tracheophyta</taxon>
        <taxon>Spermatophyta</taxon>
        <taxon>Magnoliopsida</taxon>
        <taxon>eudicotyledons</taxon>
        <taxon>Gunneridae</taxon>
        <taxon>Pentapetalae</taxon>
        <taxon>asterids</taxon>
        <taxon>lamiids</taxon>
        <taxon>Boraginales</taxon>
        <taxon>Boraginaceae</taxon>
        <taxon>Boraginoideae</taxon>
        <taxon>Lithospermeae</taxon>
        <taxon>Lithospermum</taxon>
    </lineage>
</organism>
<evidence type="ECO:0000313" key="2">
    <source>
        <dbReference type="Proteomes" id="UP001454036"/>
    </source>
</evidence>
<dbReference type="EMBL" id="BAABME010009131">
    <property type="protein sequence ID" value="GAA0174572.1"/>
    <property type="molecule type" value="Genomic_DNA"/>
</dbReference>
<dbReference type="Proteomes" id="UP001454036">
    <property type="component" value="Unassembled WGS sequence"/>
</dbReference>
<comment type="caution">
    <text evidence="1">The sequence shown here is derived from an EMBL/GenBank/DDBJ whole genome shotgun (WGS) entry which is preliminary data.</text>
</comment>